<evidence type="ECO:0000256" key="14">
    <source>
        <dbReference type="RuleBase" id="RU365096"/>
    </source>
</evidence>
<dbReference type="PROSITE" id="PS01155">
    <property type="entry name" value="ENDONUCLEASE_III_2"/>
    <property type="match status" value="1"/>
</dbReference>
<dbReference type="InterPro" id="IPR005760">
    <property type="entry name" value="A/G_AdeGlyc_MutY"/>
</dbReference>
<dbReference type="SMART" id="SM00478">
    <property type="entry name" value="ENDO3c"/>
    <property type="match status" value="1"/>
</dbReference>
<dbReference type="Pfam" id="PF14815">
    <property type="entry name" value="NUDIX_4"/>
    <property type="match status" value="1"/>
</dbReference>
<comment type="function">
    <text evidence="2">Adenine glycosylase active on G-A mispairs. MutY also corrects error-prone DNA synthesis past GO lesions which are due to the oxidatively damaged form of guanine: 7,8-dihydro-8-oxoguanine (8-oxo-dGTP).</text>
</comment>
<dbReference type="CDD" id="cd00056">
    <property type="entry name" value="ENDO3c"/>
    <property type="match status" value="1"/>
</dbReference>
<reference evidence="16" key="1">
    <citation type="journal article" date="2020" name="mSystems">
        <title>Genome- and Community-Level Interaction Insights into Carbon Utilization and Element Cycling Functions of Hydrothermarchaeota in Hydrothermal Sediment.</title>
        <authorList>
            <person name="Zhou Z."/>
            <person name="Liu Y."/>
            <person name="Xu W."/>
            <person name="Pan J."/>
            <person name="Luo Z.H."/>
            <person name="Li M."/>
        </authorList>
    </citation>
    <scope>NUCLEOTIDE SEQUENCE [LARGE SCALE GENOMIC DNA]</scope>
    <source>
        <strain evidence="16">HyVt-26</strain>
    </source>
</reference>
<dbReference type="GO" id="GO:0051539">
    <property type="term" value="F:4 iron, 4 sulfur cluster binding"/>
    <property type="evidence" value="ECO:0007669"/>
    <property type="project" value="UniProtKB-UniRule"/>
</dbReference>
<evidence type="ECO:0000256" key="2">
    <source>
        <dbReference type="ARBA" id="ARBA00002933"/>
    </source>
</evidence>
<evidence type="ECO:0000256" key="3">
    <source>
        <dbReference type="ARBA" id="ARBA00008343"/>
    </source>
</evidence>
<protein>
    <recommendedName>
        <fullName evidence="5 14">Adenine DNA glycosylase</fullName>
        <ecNumber evidence="4 14">3.2.2.31</ecNumber>
    </recommendedName>
</protein>
<evidence type="ECO:0000256" key="1">
    <source>
        <dbReference type="ARBA" id="ARBA00000843"/>
    </source>
</evidence>
<evidence type="ECO:0000256" key="12">
    <source>
        <dbReference type="ARBA" id="ARBA00023204"/>
    </source>
</evidence>
<dbReference type="GO" id="GO:0000701">
    <property type="term" value="F:purine-specific mismatch base pair DNA N-glycosylase activity"/>
    <property type="evidence" value="ECO:0007669"/>
    <property type="project" value="UniProtKB-EC"/>
</dbReference>
<gene>
    <name evidence="16" type="ORF">ENG92_03275</name>
</gene>
<evidence type="ECO:0000256" key="4">
    <source>
        <dbReference type="ARBA" id="ARBA00012045"/>
    </source>
</evidence>
<evidence type="ECO:0000256" key="9">
    <source>
        <dbReference type="ARBA" id="ARBA00022801"/>
    </source>
</evidence>
<dbReference type="FunFam" id="1.10.340.30:FF:000002">
    <property type="entry name" value="Adenine DNA glycosylase"/>
    <property type="match status" value="1"/>
</dbReference>
<evidence type="ECO:0000256" key="11">
    <source>
        <dbReference type="ARBA" id="ARBA00023014"/>
    </source>
</evidence>
<dbReference type="InterPro" id="IPR003265">
    <property type="entry name" value="HhH-GPD_domain"/>
</dbReference>
<dbReference type="Proteomes" id="UP000885822">
    <property type="component" value="Unassembled WGS sequence"/>
</dbReference>
<dbReference type="CDD" id="cd03431">
    <property type="entry name" value="NUDIX_DNA_Glycosylase_C-MutY"/>
    <property type="match status" value="1"/>
</dbReference>
<feature type="domain" description="HhH-GPD" evidence="15">
    <location>
        <begin position="42"/>
        <end position="193"/>
    </location>
</feature>
<dbReference type="AlphaFoldDB" id="A0A831NYZ4"/>
<dbReference type="EC" id="3.2.2.31" evidence="4 14"/>
<evidence type="ECO:0000256" key="8">
    <source>
        <dbReference type="ARBA" id="ARBA00022763"/>
    </source>
</evidence>
<evidence type="ECO:0000313" key="16">
    <source>
        <dbReference type="EMBL" id="HDK38019.1"/>
    </source>
</evidence>
<dbReference type="Pfam" id="PF00730">
    <property type="entry name" value="HhH-GPD"/>
    <property type="match status" value="1"/>
</dbReference>
<dbReference type="NCBIfam" id="NF008132">
    <property type="entry name" value="PRK10880.1"/>
    <property type="match status" value="1"/>
</dbReference>
<evidence type="ECO:0000256" key="10">
    <source>
        <dbReference type="ARBA" id="ARBA00023004"/>
    </source>
</evidence>
<dbReference type="GO" id="GO:0032357">
    <property type="term" value="F:oxidized purine DNA binding"/>
    <property type="evidence" value="ECO:0007669"/>
    <property type="project" value="TreeGrafter"/>
</dbReference>
<dbReference type="EMBL" id="DRCV01000146">
    <property type="protein sequence ID" value="HDK38019.1"/>
    <property type="molecule type" value="Genomic_DNA"/>
</dbReference>
<proteinExistence type="inferred from homology"/>
<evidence type="ECO:0000259" key="15">
    <source>
        <dbReference type="SMART" id="SM00478"/>
    </source>
</evidence>
<dbReference type="InterPro" id="IPR004036">
    <property type="entry name" value="Endonuclease-III-like_CS2"/>
</dbReference>
<name>A0A831NYZ4_9GAMM</name>
<dbReference type="SUPFAM" id="SSF48150">
    <property type="entry name" value="DNA-glycosylase"/>
    <property type="match status" value="1"/>
</dbReference>
<keyword evidence="9" id="KW-0378">Hydrolase</keyword>
<dbReference type="InterPro" id="IPR044298">
    <property type="entry name" value="MIG/MutY"/>
</dbReference>
<keyword evidence="8 14" id="KW-0227">DNA damage</keyword>
<dbReference type="GO" id="GO:0006284">
    <property type="term" value="P:base-excision repair"/>
    <property type="evidence" value="ECO:0007669"/>
    <property type="project" value="UniProtKB-UniRule"/>
</dbReference>
<evidence type="ECO:0000256" key="13">
    <source>
        <dbReference type="ARBA" id="ARBA00023295"/>
    </source>
</evidence>
<keyword evidence="6" id="KW-0004">4Fe-4S</keyword>
<dbReference type="InterPro" id="IPR023170">
    <property type="entry name" value="HhH_base_excis_C"/>
</dbReference>
<dbReference type="GO" id="GO:0035485">
    <property type="term" value="F:adenine/guanine mispair binding"/>
    <property type="evidence" value="ECO:0007669"/>
    <property type="project" value="TreeGrafter"/>
</dbReference>
<dbReference type="PANTHER" id="PTHR42944">
    <property type="entry name" value="ADENINE DNA GLYCOSYLASE"/>
    <property type="match status" value="1"/>
</dbReference>
<comment type="similarity">
    <text evidence="3 14">Belongs to the Nth/MutY family.</text>
</comment>
<dbReference type="InterPro" id="IPR029119">
    <property type="entry name" value="MutY_C"/>
</dbReference>
<keyword evidence="12" id="KW-0234">DNA repair</keyword>
<sequence>MIKPDAQLFSGLLLDWFSVHGRKNLPWQQHRSTYSVWVSEIMLQQTQVATVIPYYLRFMQAFPGIAELADADTDEVLHYWSGLGYYARARNLHQAAKLIMDQHQGQFPEDYMQVRALPGIGESTAGAILSLALGQHHAILDGNVKRVLCRVFMVQGWPGKAPVSKELWALSRTLTPEKNVRSYNQAIMDLGATLCRRSNPDCERCPSASLCGAYQTDCVTEFPGRKPPKSKPQRSTIMLLVVNAKGEVLLEKRPPAGIWGGLWSFPELAEEQEVSCWLQSNFASPEYETSLLAERKHTFSHFQLHIHPRLILLQKTGLQVLDGDHQVWYNLSQAQQRGLAAPVQQLLQELKEELK</sequence>
<evidence type="ECO:0000256" key="7">
    <source>
        <dbReference type="ARBA" id="ARBA00022723"/>
    </source>
</evidence>
<dbReference type="Gene3D" id="1.10.1670.10">
    <property type="entry name" value="Helix-hairpin-Helix base-excision DNA repair enzymes (C-terminal)"/>
    <property type="match status" value="1"/>
</dbReference>
<dbReference type="GO" id="GO:0046872">
    <property type="term" value="F:metal ion binding"/>
    <property type="evidence" value="ECO:0007669"/>
    <property type="project" value="UniProtKB-UniRule"/>
</dbReference>
<dbReference type="InterPro" id="IPR011257">
    <property type="entry name" value="DNA_glycosylase"/>
</dbReference>
<dbReference type="GO" id="GO:0034039">
    <property type="term" value="F:8-oxo-7,8-dihydroguanine DNA N-glycosylase activity"/>
    <property type="evidence" value="ECO:0007669"/>
    <property type="project" value="TreeGrafter"/>
</dbReference>
<comment type="caution">
    <text evidence="16">The sequence shown here is derived from an EMBL/GenBank/DDBJ whole genome shotgun (WGS) entry which is preliminary data.</text>
</comment>
<organism evidence="16">
    <name type="scientific">Thiolapillus brandeum</name>
    <dbReference type="NCBI Taxonomy" id="1076588"/>
    <lineage>
        <taxon>Bacteria</taxon>
        <taxon>Pseudomonadati</taxon>
        <taxon>Pseudomonadota</taxon>
        <taxon>Gammaproteobacteria</taxon>
        <taxon>Chromatiales</taxon>
        <taxon>Sedimenticolaceae</taxon>
        <taxon>Thiolapillus</taxon>
    </lineage>
</organism>
<dbReference type="InterPro" id="IPR015797">
    <property type="entry name" value="NUDIX_hydrolase-like_dom_sf"/>
</dbReference>
<keyword evidence="7" id="KW-0479">Metal-binding</keyword>
<comment type="cofactor">
    <cofactor evidence="14">
        <name>[4Fe-4S] cluster</name>
        <dbReference type="ChEBI" id="CHEBI:49883"/>
    </cofactor>
    <text evidence="14">Binds 1 [4Fe-4S] cluster.</text>
</comment>
<keyword evidence="11" id="KW-0411">Iron-sulfur</keyword>
<dbReference type="Gene3D" id="3.90.79.10">
    <property type="entry name" value="Nucleoside Triphosphate Pyrophosphohydrolase"/>
    <property type="match status" value="1"/>
</dbReference>
<accession>A0A831NYZ4</accession>
<dbReference type="SUPFAM" id="SSF55811">
    <property type="entry name" value="Nudix"/>
    <property type="match status" value="1"/>
</dbReference>
<dbReference type="PANTHER" id="PTHR42944:SF1">
    <property type="entry name" value="ADENINE DNA GLYCOSYLASE"/>
    <property type="match status" value="1"/>
</dbReference>
<keyword evidence="13 14" id="KW-0326">Glycosidase</keyword>
<comment type="catalytic activity">
    <reaction evidence="1 14">
        <text>Hydrolyzes free adenine bases from 7,8-dihydro-8-oxoguanine:adenine mismatched double-stranded DNA, leaving an apurinic site.</text>
        <dbReference type="EC" id="3.2.2.31"/>
    </reaction>
</comment>
<keyword evidence="10 14" id="KW-0408">Iron</keyword>
<evidence type="ECO:0000256" key="6">
    <source>
        <dbReference type="ARBA" id="ARBA00022485"/>
    </source>
</evidence>
<dbReference type="Gene3D" id="1.10.340.30">
    <property type="entry name" value="Hypothetical protein, domain 2"/>
    <property type="match status" value="1"/>
</dbReference>
<dbReference type="NCBIfam" id="TIGR01084">
    <property type="entry name" value="mutY"/>
    <property type="match status" value="1"/>
</dbReference>
<dbReference type="GO" id="GO:0006298">
    <property type="term" value="P:mismatch repair"/>
    <property type="evidence" value="ECO:0007669"/>
    <property type="project" value="TreeGrafter"/>
</dbReference>
<evidence type="ECO:0000256" key="5">
    <source>
        <dbReference type="ARBA" id="ARBA00022023"/>
    </source>
</evidence>